<feature type="region of interest" description="Disordered" evidence="2">
    <location>
        <begin position="341"/>
        <end position="381"/>
    </location>
</feature>
<name>A0A699IQX2_TANCI</name>
<keyword evidence="1" id="KW-0479">Metal-binding</keyword>
<evidence type="ECO:0000256" key="1">
    <source>
        <dbReference type="PROSITE-ProRule" id="PRU00047"/>
    </source>
</evidence>
<dbReference type="EMBL" id="BKCJ010313095">
    <property type="protein sequence ID" value="GEZ70977.1"/>
    <property type="molecule type" value="Genomic_DNA"/>
</dbReference>
<dbReference type="InterPro" id="IPR036875">
    <property type="entry name" value="Znf_CCHC_sf"/>
</dbReference>
<dbReference type="SUPFAM" id="SSF57756">
    <property type="entry name" value="Retrovirus zinc finger-like domains"/>
    <property type="match status" value="1"/>
</dbReference>
<accession>A0A699IQX2</accession>
<keyword evidence="1" id="KW-0863">Zinc-finger</keyword>
<dbReference type="GO" id="GO:0008270">
    <property type="term" value="F:zinc ion binding"/>
    <property type="evidence" value="ECO:0007669"/>
    <property type="project" value="UniProtKB-KW"/>
</dbReference>
<feature type="region of interest" description="Disordered" evidence="2">
    <location>
        <begin position="266"/>
        <end position="285"/>
    </location>
</feature>
<dbReference type="GO" id="GO:0003676">
    <property type="term" value="F:nucleic acid binding"/>
    <property type="evidence" value="ECO:0007669"/>
    <property type="project" value="InterPro"/>
</dbReference>
<dbReference type="AlphaFoldDB" id="A0A699IQX2"/>
<keyword evidence="1" id="KW-0862">Zinc</keyword>
<comment type="caution">
    <text evidence="4">The sequence shown here is derived from an EMBL/GenBank/DDBJ whole genome shotgun (WGS) entry which is preliminary data.</text>
</comment>
<gene>
    <name evidence="4" type="ORF">Tci_542950</name>
</gene>
<dbReference type="SMART" id="SM00343">
    <property type="entry name" value="ZnF_C2HC"/>
    <property type="match status" value="1"/>
</dbReference>
<proteinExistence type="predicted"/>
<dbReference type="InterPro" id="IPR001878">
    <property type="entry name" value="Znf_CCHC"/>
</dbReference>
<organism evidence="4">
    <name type="scientific">Tanacetum cinerariifolium</name>
    <name type="common">Dalmatian daisy</name>
    <name type="synonym">Chrysanthemum cinerariifolium</name>
    <dbReference type="NCBI Taxonomy" id="118510"/>
    <lineage>
        <taxon>Eukaryota</taxon>
        <taxon>Viridiplantae</taxon>
        <taxon>Streptophyta</taxon>
        <taxon>Embryophyta</taxon>
        <taxon>Tracheophyta</taxon>
        <taxon>Spermatophyta</taxon>
        <taxon>Magnoliopsida</taxon>
        <taxon>eudicotyledons</taxon>
        <taxon>Gunneridae</taxon>
        <taxon>Pentapetalae</taxon>
        <taxon>asterids</taxon>
        <taxon>campanulids</taxon>
        <taxon>Asterales</taxon>
        <taxon>Asteraceae</taxon>
        <taxon>Asteroideae</taxon>
        <taxon>Anthemideae</taxon>
        <taxon>Anthemidinae</taxon>
        <taxon>Tanacetum</taxon>
    </lineage>
</organism>
<dbReference type="PROSITE" id="PS50158">
    <property type="entry name" value="ZF_CCHC"/>
    <property type="match status" value="1"/>
</dbReference>
<evidence type="ECO:0000259" key="3">
    <source>
        <dbReference type="PROSITE" id="PS50158"/>
    </source>
</evidence>
<feature type="non-terminal residue" evidence="4">
    <location>
        <position position="1"/>
    </location>
</feature>
<protein>
    <submittedName>
        <fullName evidence="4">Ribonuclease H-like domain-containing protein</fullName>
    </submittedName>
</protein>
<evidence type="ECO:0000313" key="4">
    <source>
        <dbReference type="EMBL" id="GEZ70977.1"/>
    </source>
</evidence>
<feature type="region of interest" description="Disordered" evidence="2">
    <location>
        <begin position="433"/>
        <end position="460"/>
    </location>
</feature>
<reference evidence="4" key="1">
    <citation type="journal article" date="2019" name="Sci. Rep.">
        <title>Draft genome of Tanacetum cinerariifolium, the natural source of mosquito coil.</title>
        <authorList>
            <person name="Yamashiro T."/>
            <person name="Shiraishi A."/>
            <person name="Satake H."/>
            <person name="Nakayama K."/>
        </authorList>
    </citation>
    <scope>NUCLEOTIDE SEQUENCE</scope>
</reference>
<feature type="compositionally biased region" description="Basic residues" evidence="2">
    <location>
        <begin position="363"/>
        <end position="374"/>
    </location>
</feature>
<dbReference type="Gene3D" id="4.10.60.10">
    <property type="entry name" value="Zinc finger, CCHC-type"/>
    <property type="match status" value="1"/>
</dbReference>
<feature type="compositionally biased region" description="Polar residues" evidence="2">
    <location>
        <begin position="451"/>
        <end position="460"/>
    </location>
</feature>
<sequence length="460" mass="51993">LELMLLKTSKIYTKGLRLLVEDLLLLVIEGVLQPVAPTTTEHRLARKNELKARGTLLMALPDKHQLKFTIHKDAKNLMEAIEKWFGGNKETKKVQKTLLKQQYENFTGSISVIASISATSTKVPVFALSNVDTLSNVVIYSFFASQSNYPQRTGRDLRENRPTSIGFDMSKVECYNCHKKRHFARECRSPKDTRRNVSTEPQRRNVPVETSTLNVLFHSVMVWAAMTRSFRHKNNQPAMPSWHSPPKVLPVLTMRPSVPIIKDWVSDSEDESEAEPSQNDPNCDYYEKKMAQTPARNHAQKGKHQKYARMTHPNPQRHVVPIAVLTKSKLVSLTATRPVTTINPKPPVTRQRSAKTVVTKPHSSPRRNINRRPSPKPSNFLPKVTTVKAPKGNPQHALKDKRVIDSRCSRHMTGNMSYLSDFEEINGGYFAFGGNPKGGKITSKEDESEAEPSQNDPSFV</sequence>
<evidence type="ECO:0000256" key="2">
    <source>
        <dbReference type="SAM" id="MobiDB-lite"/>
    </source>
</evidence>
<feature type="domain" description="CCHC-type" evidence="3">
    <location>
        <begin position="174"/>
        <end position="189"/>
    </location>
</feature>